<name>A0ABX7YQN7_9GAMM</name>
<evidence type="ECO:0000313" key="2">
    <source>
        <dbReference type="EMBL" id="QUN05085.1"/>
    </source>
</evidence>
<feature type="transmembrane region" description="Helical" evidence="1">
    <location>
        <begin position="20"/>
        <end position="38"/>
    </location>
</feature>
<organism evidence="2 3">
    <name type="scientific">Shewanella yunxiaonensis</name>
    <dbReference type="NCBI Taxonomy" id="2829809"/>
    <lineage>
        <taxon>Bacteria</taxon>
        <taxon>Pseudomonadati</taxon>
        <taxon>Pseudomonadota</taxon>
        <taxon>Gammaproteobacteria</taxon>
        <taxon>Alteromonadales</taxon>
        <taxon>Shewanellaceae</taxon>
        <taxon>Shewanella</taxon>
    </lineage>
</organism>
<dbReference type="InterPro" id="IPR010718">
    <property type="entry name" value="DUF1294"/>
</dbReference>
<protein>
    <submittedName>
        <fullName evidence="2">DUF1294 domain-containing protein</fullName>
    </submittedName>
</protein>
<accession>A0ABX7YQN7</accession>
<keyword evidence="1" id="KW-0472">Membrane</keyword>
<dbReference type="Proteomes" id="UP000679575">
    <property type="component" value="Chromosome"/>
</dbReference>
<keyword evidence="3" id="KW-1185">Reference proteome</keyword>
<gene>
    <name evidence="2" type="ORF">KDN34_12795</name>
</gene>
<dbReference type="Pfam" id="PF06961">
    <property type="entry name" value="DUF1294"/>
    <property type="match status" value="1"/>
</dbReference>
<feature type="transmembrane region" description="Helical" evidence="1">
    <location>
        <begin position="44"/>
        <end position="64"/>
    </location>
</feature>
<keyword evidence="1" id="KW-0812">Transmembrane</keyword>
<dbReference type="EMBL" id="CP073587">
    <property type="protein sequence ID" value="QUN05085.1"/>
    <property type="molecule type" value="Genomic_DNA"/>
</dbReference>
<feature type="transmembrane region" description="Helical" evidence="1">
    <location>
        <begin position="113"/>
        <end position="132"/>
    </location>
</feature>
<reference evidence="2 3" key="1">
    <citation type="submission" date="2021-04" db="EMBL/GenBank/DDBJ databases">
        <title>Novel species identification of genus Shewanella.</title>
        <authorList>
            <person name="Liu G."/>
        </authorList>
    </citation>
    <scope>NUCLEOTIDE SEQUENCE [LARGE SCALE GENOMIC DNA]</scope>
    <source>
        <strain evidence="2 3">FJAT-54481</strain>
    </source>
</reference>
<keyword evidence="1" id="KW-1133">Transmembrane helix</keyword>
<evidence type="ECO:0000256" key="1">
    <source>
        <dbReference type="SAM" id="Phobius"/>
    </source>
</evidence>
<evidence type="ECO:0000313" key="3">
    <source>
        <dbReference type="Proteomes" id="UP000679575"/>
    </source>
</evidence>
<dbReference type="RefSeq" id="WP_212594135.1">
    <property type="nucleotide sequence ID" value="NZ_CP073587.1"/>
</dbReference>
<sequence>MKPKSSYSSRNRAYRPGGFWRMPWAYKVTLIFSLYLVLSVTTKALPWWFMVWYLLLSLTTYWLYANDKQAAINHLQRTPEFQLQILGLIGGWPGALLAQHQFRHKTIKRRFRLLFWCCVIINLVALMGIHQYQHTVIAIH</sequence>
<proteinExistence type="predicted"/>